<gene>
    <name evidence="2" type="ORF">B4098_1123</name>
</gene>
<comment type="caution">
    <text evidence="2">The sequence shown here is derived from an EMBL/GenBank/DDBJ whole genome shotgun (WGS) entry which is preliminary data.</text>
</comment>
<dbReference type="EMBL" id="LQYG01000105">
    <property type="protein sequence ID" value="KYC59836.1"/>
    <property type="molecule type" value="Genomic_DNA"/>
</dbReference>
<sequence length="44" mass="5018">MRFKNPPGRILSRPSKAGIGLKKNGLPKPPFLKCEKPQTNRLRF</sequence>
<evidence type="ECO:0000256" key="1">
    <source>
        <dbReference type="SAM" id="MobiDB-lite"/>
    </source>
</evidence>
<name>A0A150JRM4_HEYCO</name>
<feature type="region of interest" description="Disordered" evidence="1">
    <location>
        <begin position="1"/>
        <end position="44"/>
    </location>
</feature>
<reference evidence="2 3" key="1">
    <citation type="submission" date="2016-01" db="EMBL/GenBank/DDBJ databases">
        <title>Genome Sequences of Twelve Sporeforming Bacillus Species Isolated from Foods.</title>
        <authorList>
            <person name="Berendsen E.M."/>
            <person name="Wells-Bennik M.H."/>
            <person name="Krawcyk A.O."/>
            <person name="De Jong A."/>
            <person name="Holsappel S."/>
            <person name="Eijlander R.T."/>
            <person name="Kuipers O.P."/>
        </authorList>
    </citation>
    <scope>NUCLEOTIDE SEQUENCE [LARGE SCALE GENOMIC DNA]</scope>
    <source>
        <strain evidence="2 3">B4098</strain>
    </source>
</reference>
<evidence type="ECO:0000313" key="2">
    <source>
        <dbReference type="EMBL" id="KYC59836.1"/>
    </source>
</evidence>
<protein>
    <submittedName>
        <fullName evidence="2">Uncharacterized protein</fullName>
    </submittedName>
</protein>
<accession>A0A150JRM4</accession>
<evidence type="ECO:0000313" key="3">
    <source>
        <dbReference type="Proteomes" id="UP000075288"/>
    </source>
</evidence>
<dbReference type="Proteomes" id="UP000075288">
    <property type="component" value="Unassembled WGS sequence"/>
</dbReference>
<dbReference type="AlphaFoldDB" id="A0A150JRM4"/>
<proteinExistence type="predicted"/>
<organism evidence="2 3">
    <name type="scientific">Heyndrickxia coagulans</name>
    <name type="common">Weizmannia coagulans</name>
    <dbReference type="NCBI Taxonomy" id="1398"/>
    <lineage>
        <taxon>Bacteria</taxon>
        <taxon>Bacillati</taxon>
        <taxon>Bacillota</taxon>
        <taxon>Bacilli</taxon>
        <taxon>Bacillales</taxon>
        <taxon>Bacillaceae</taxon>
        <taxon>Heyndrickxia</taxon>
    </lineage>
</organism>